<protein>
    <submittedName>
        <fullName evidence="2">Uncharacterized protein</fullName>
    </submittedName>
</protein>
<feature type="chain" id="PRO_5032515315" evidence="1">
    <location>
        <begin position="19"/>
        <end position="126"/>
    </location>
</feature>
<evidence type="ECO:0000313" key="2">
    <source>
        <dbReference type="EMBL" id="MBB3933216.1"/>
    </source>
</evidence>
<dbReference type="AlphaFoldDB" id="A0A840AYC2"/>
<accession>A0A840AYC2</accession>
<evidence type="ECO:0000313" key="3">
    <source>
        <dbReference type="Proteomes" id="UP000553963"/>
    </source>
</evidence>
<evidence type="ECO:0000256" key="1">
    <source>
        <dbReference type="SAM" id="SignalP"/>
    </source>
</evidence>
<sequence length="126" mass="13186">MFRPLLAAALVLSTLAIADPAIGDETGTSSDDARLTACEAKAVAEFGHPNKGHLIRFAIARDETLEQNSYDARIGSQYVATEIVGLAELGYEAHDGRPATTINLPFICLHGGEGSDALYVGIVTAG</sequence>
<keyword evidence="1" id="KW-0732">Signal</keyword>
<keyword evidence="3" id="KW-1185">Reference proteome</keyword>
<organism evidence="2 3">
    <name type="scientific">Kaistia hirudinis</name>
    <dbReference type="NCBI Taxonomy" id="1293440"/>
    <lineage>
        <taxon>Bacteria</taxon>
        <taxon>Pseudomonadati</taxon>
        <taxon>Pseudomonadota</taxon>
        <taxon>Alphaproteobacteria</taxon>
        <taxon>Hyphomicrobiales</taxon>
        <taxon>Kaistiaceae</taxon>
        <taxon>Kaistia</taxon>
    </lineage>
</organism>
<proteinExistence type="predicted"/>
<gene>
    <name evidence="2" type="ORF">GGR25_004280</name>
</gene>
<comment type="caution">
    <text evidence="2">The sequence shown here is derived from an EMBL/GenBank/DDBJ whole genome shotgun (WGS) entry which is preliminary data.</text>
</comment>
<dbReference type="RefSeq" id="WP_183400853.1">
    <property type="nucleotide sequence ID" value="NZ_JACIDS010000005.1"/>
</dbReference>
<feature type="signal peptide" evidence="1">
    <location>
        <begin position="1"/>
        <end position="18"/>
    </location>
</feature>
<reference evidence="2 3" key="1">
    <citation type="submission" date="2020-08" db="EMBL/GenBank/DDBJ databases">
        <title>Genomic Encyclopedia of Type Strains, Phase IV (KMG-IV): sequencing the most valuable type-strain genomes for metagenomic binning, comparative biology and taxonomic classification.</title>
        <authorList>
            <person name="Goeker M."/>
        </authorList>
    </citation>
    <scope>NUCLEOTIDE SEQUENCE [LARGE SCALE GENOMIC DNA]</scope>
    <source>
        <strain evidence="2 3">DSM 25966</strain>
    </source>
</reference>
<dbReference type="EMBL" id="JACIDS010000005">
    <property type="protein sequence ID" value="MBB3933216.1"/>
    <property type="molecule type" value="Genomic_DNA"/>
</dbReference>
<dbReference type="Proteomes" id="UP000553963">
    <property type="component" value="Unassembled WGS sequence"/>
</dbReference>
<name>A0A840AYC2_9HYPH</name>